<dbReference type="InterPro" id="IPR050545">
    <property type="entry name" value="Mycobact_MmpL"/>
</dbReference>
<keyword evidence="4 6" id="KW-1133">Transmembrane helix</keyword>
<proteinExistence type="predicted"/>
<feature type="transmembrane region" description="Helical" evidence="6">
    <location>
        <begin position="605"/>
        <end position="626"/>
    </location>
</feature>
<dbReference type="Pfam" id="PF03176">
    <property type="entry name" value="MMPL"/>
    <property type="match status" value="2"/>
</dbReference>
<feature type="transmembrane region" description="Helical" evidence="6">
    <location>
        <begin position="293"/>
        <end position="312"/>
    </location>
</feature>
<evidence type="ECO:0000313" key="8">
    <source>
        <dbReference type="EMBL" id="MBS2552073.1"/>
    </source>
</evidence>
<dbReference type="Gene3D" id="1.20.1640.10">
    <property type="entry name" value="Multidrug efflux transporter AcrB transmembrane domain"/>
    <property type="match status" value="2"/>
</dbReference>
<dbReference type="RefSeq" id="WP_212017311.1">
    <property type="nucleotide sequence ID" value="NZ_JAAFYZ010000169.1"/>
</dbReference>
<name>A0ABS5L173_9ACTN</name>
<feature type="transmembrane region" description="Helical" evidence="6">
    <location>
        <begin position="683"/>
        <end position="706"/>
    </location>
</feature>
<sequence length="747" mass="78102">MSTLTARPPVVERVAGWSARHRKTTVIGWLVLIIAAVVIGGMASGTKKTAYDPGEAGRAERALDVSGISQETESVLVQSKSGTSFATDPDFRSGVSDVAAALRAIPGSAAQVRSPLDNATETKALVSKDGRSALVTFVVAGNKDDADKTVAKPLATVAQIQAAHPGLRVEEAGSASVDKTVNDIISTGLQRAEFSSVPVTLVLLLLVFGALVAASIPLLLALTAVVAGISLMSIPGHWVPISDSTSSVVLLIGMAVGVDYSLFYIRREREERALGKSPREALRIAASTSGRSIVVSGLTVMACLGGLFFTQMDAFSGWSVGTILVVGMAMLGSVTVVPAMLSWLGDKLDKGRVPFVGKRRTVAKESRFWNFLVRNVVKRPLLWGTPAFLALLALAVTGMGLKAKDSGGVAITYGKPISQTLERMQTAFPGGPAPAQLMVHGDPRVLKGSEFTGAVAAMERMLPNGAQVTTETSADGSYEAISVPLAGDGADSASAAALKNLRSQVLPATLGHVSGIEYNVGGQAAGQADFGGQLSSRTPIVIGFVLLLAFVLMVAAFRSLAIPLTAIAVNLLSVGASYGVVKWIFQDGHLEKQLGFQSYGAVISWLPLFMFVILFGLSMDYHVFILSRVRELRLRGASTKQAVVRGVSSSSGVVSSAALIMVAVFSLFAFMPFAPMKMVGVGMAVAVAIDATLVRGLLVPAIMSLLGERNWELPRALRWVPGLAMEKSAAPAPAAAPAYGRHKVPTA</sequence>
<feature type="transmembrane region" description="Helical" evidence="6">
    <location>
        <begin position="318"/>
        <end position="344"/>
    </location>
</feature>
<organism evidence="8 9">
    <name type="scientific">Catenulispora pinistramenti</name>
    <dbReference type="NCBI Taxonomy" id="2705254"/>
    <lineage>
        <taxon>Bacteria</taxon>
        <taxon>Bacillati</taxon>
        <taxon>Actinomycetota</taxon>
        <taxon>Actinomycetes</taxon>
        <taxon>Catenulisporales</taxon>
        <taxon>Catenulisporaceae</taxon>
        <taxon>Catenulispora</taxon>
    </lineage>
</organism>
<comment type="caution">
    <text evidence="8">The sequence shown here is derived from an EMBL/GenBank/DDBJ whole genome shotgun (WGS) entry which is preliminary data.</text>
</comment>
<dbReference type="SUPFAM" id="SSF82866">
    <property type="entry name" value="Multidrug efflux transporter AcrB transmembrane domain"/>
    <property type="match status" value="2"/>
</dbReference>
<feature type="domain" description="Membrane transport protein MMPL" evidence="7">
    <location>
        <begin position="416"/>
        <end position="715"/>
    </location>
</feature>
<reference evidence="8 9" key="1">
    <citation type="submission" date="2020-02" db="EMBL/GenBank/DDBJ databases">
        <title>Acidophilic actinobacteria isolated from forest soil.</title>
        <authorList>
            <person name="Golinska P."/>
        </authorList>
    </citation>
    <scope>NUCLEOTIDE SEQUENCE [LARGE SCALE GENOMIC DNA]</scope>
    <source>
        <strain evidence="8 9">NL8</strain>
    </source>
</reference>
<comment type="subcellular location">
    <subcellularLocation>
        <location evidence="1">Cell membrane</location>
        <topology evidence="1">Multi-pass membrane protein</topology>
    </subcellularLocation>
</comment>
<feature type="transmembrane region" description="Helical" evidence="6">
    <location>
        <begin position="26"/>
        <end position="43"/>
    </location>
</feature>
<feature type="transmembrane region" description="Helical" evidence="6">
    <location>
        <begin position="564"/>
        <end position="585"/>
    </location>
</feature>
<keyword evidence="5 6" id="KW-0472">Membrane</keyword>
<accession>A0ABS5L173</accession>
<keyword evidence="2" id="KW-1003">Cell membrane</keyword>
<evidence type="ECO:0000256" key="6">
    <source>
        <dbReference type="SAM" id="Phobius"/>
    </source>
</evidence>
<dbReference type="InterPro" id="IPR004869">
    <property type="entry name" value="MMPL_dom"/>
</dbReference>
<dbReference type="Proteomes" id="UP000730482">
    <property type="component" value="Unassembled WGS sequence"/>
</dbReference>
<evidence type="ECO:0000256" key="1">
    <source>
        <dbReference type="ARBA" id="ARBA00004651"/>
    </source>
</evidence>
<dbReference type="EMBL" id="JAAFYZ010000169">
    <property type="protein sequence ID" value="MBS2552073.1"/>
    <property type="molecule type" value="Genomic_DNA"/>
</dbReference>
<feature type="transmembrane region" description="Helical" evidence="6">
    <location>
        <begin position="381"/>
        <end position="401"/>
    </location>
</feature>
<protein>
    <submittedName>
        <fullName evidence="8">MMPL family transporter</fullName>
    </submittedName>
</protein>
<keyword evidence="3 6" id="KW-0812">Transmembrane</keyword>
<feature type="transmembrane region" description="Helical" evidence="6">
    <location>
        <begin position="540"/>
        <end position="557"/>
    </location>
</feature>
<dbReference type="PANTHER" id="PTHR33406">
    <property type="entry name" value="MEMBRANE PROTEIN MJ1562-RELATED"/>
    <property type="match status" value="1"/>
</dbReference>
<evidence type="ECO:0000256" key="2">
    <source>
        <dbReference type="ARBA" id="ARBA00022475"/>
    </source>
</evidence>
<gene>
    <name evidence="8" type="ORF">KGQ19_34940</name>
</gene>
<feature type="domain" description="Membrane transport protein MMPL" evidence="7">
    <location>
        <begin position="71"/>
        <end position="381"/>
    </location>
</feature>
<keyword evidence="9" id="KW-1185">Reference proteome</keyword>
<feature type="transmembrane region" description="Helical" evidence="6">
    <location>
        <begin position="201"/>
        <end position="234"/>
    </location>
</feature>
<evidence type="ECO:0000256" key="5">
    <source>
        <dbReference type="ARBA" id="ARBA00023136"/>
    </source>
</evidence>
<evidence type="ECO:0000259" key="7">
    <source>
        <dbReference type="Pfam" id="PF03176"/>
    </source>
</evidence>
<dbReference type="PANTHER" id="PTHR33406:SF13">
    <property type="entry name" value="MEMBRANE PROTEIN YDFJ"/>
    <property type="match status" value="1"/>
</dbReference>
<evidence type="ECO:0000313" key="9">
    <source>
        <dbReference type="Proteomes" id="UP000730482"/>
    </source>
</evidence>
<evidence type="ECO:0000256" key="4">
    <source>
        <dbReference type="ARBA" id="ARBA00022989"/>
    </source>
</evidence>
<feature type="transmembrane region" description="Helical" evidence="6">
    <location>
        <begin position="246"/>
        <end position="265"/>
    </location>
</feature>
<feature type="transmembrane region" description="Helical" evidence="6">
    <location>
        <begin position="647"/>
        <end position="671"/>
    </location>
</feature>
<evidence type="ECO:0000256" key="3">
    <source>
        <dbReference type="ARBA" id="ARBA00022692"/>
    </source>
</evidence>